<dbReference type="PATRIC" id="fig|862908.3.peg.1691"/>
<dbReference type="EMBL" id="FQ312005">
    <property type="protein sequence ID" value="CBW26607.1"/>
    <property type="molecule type" value="Genomic_DNA"/>
</dbReference>
<evidence type="ECO:0000313" key="2">
    <source>
        <dbReference type="Proteomes" id="UP000008963"/>
    </source>
</evidence>
<organism evidence="1 2">
    <name type="scientific">Halobacteriovorax marinus (strain ATCC BAA-682 / DSM 15412 / SJ)</name>
    <name type="common">Bacteriovorax marinus</name>
    <dbReference type="NCBI Taxonomy" id="862908"/>
    <lineage>
        <taxon>Bacteria</taxon>
        <taxon>Pseudomonadati</taxon>
        <taxon>Bdellovibrionota</taxon>
        <taxon>Bacteriovoracia</taxon>
        <taxon>Bacteriovoracales</taxon>
        <taxon>Halobacteriovoraceae</taxon>
        <taxon>Halobacteriovorax</taxon>
    </lineage>
</organism>
<reference evidence="2" key="1">
    <citation type="journal article" date="2013" name="ISME J.">
        <title>A small predatory core genome in the divergent marine Bacteriovorax marinus SJ and the terrestrial Bdellovibrio bacteriovorus.</title>
        <authorList>
            <person name="Crossman L.C."/>
            <person name="Chen H."/>
            <person name="Cerdeno-Tarraga A.M."/>
            <person name="Brooks K."/>
            <person name="Quail M.A."/>
            <person name="Pineiro S.A."/>
            <person name="Hobley L."/>
            <person name="Sockett R.E."/>
            <person name="Bentley S.D."/>
            <person name="Parkhill J."/>
            <person name="Williams H.N."/>
            <person name="Stine O.C."/>
        </authorList>
    </citation>
    <scope>NUCLEOTIDE SEQUENCE [LARGE SCALE GENOMIC DNA]</scope>
    <source>
        <strain evidence="2">ATCC BAA-682 / DSM 15412 / SJ</strain>
    </source>
</reference>
<dbReference type="RefSeq" id="WP_014244388.1">
    <property type="nucleotide sequence ID" value="NC_016620.1"/>
</dbReference>
<evidence type="ECO:0000313" key="1">
    <source>
        <dbReference type="EMBL" id="CBW26607.1"/>
    </source>
</evidence>
<proteinExistence type="predicted"/>
<dbReference type="HOGENOM" id="CLU_2154833_0_0_7"/>
<dbReference type="Proteomes" id="UP000008963">
    <property type="component" value="Chromosome"/>
</dbReference>
<accession>E1X1U7</accession>
<dbReference type="KEGG" id="bmx:BMS_1782"/>
<keyword evidence="2" id="KW-1185">Reference proteome</keyword>
<name>E1X1U7_HALMS</name>
<dbReference type="AlphaFoldDB" id="E1X1U7"/>
<protein>
    <submittedName>
        <fullName evidence="1">Uncharacterized protein</fullName>
    </submittedName>
</protein>
<gene>
    <name evidence="1" type="ordered locus">BMS_1782</name>
</gene>
<sequence>MRIGRSPKLPINRNWIATGKDGETYLIDVSIKQTDDKNKYPPIGVKSVFRVLQIDSNGEQKLVILIDNHKPFGFHEHDKLPEVHDSREEIHTDDWQGAWTIFEERIKELLT</sequence>